<dbReference type="Proteomes" id="UP000288758">
    <property type="component" value="Chromosome"/>
</dbReference>
<sequence length="45" mass="4949">MHDAQTRSVTYVAAGRRIRVTLDADTPPDTLKFANRMAAACDVEL</sequence>
<reference evidence="1 2" key="1">
    <citation type="submission" date="2018-12" db="EMBL/GenBank/DDBJ databases">
        <title>Complete Genome Sequence of the Corallopyronin A producing Myxobacterium Corallococcus coralloides B035.</title>
        <authorList>
            <person name="Bouhired S.M."/>
            <person name="Rupp O."/>
            <person name="Blom J."/>
            <person name="Schaeberle T.F."/>
            <person name="Kehraus S."/>
            <person name="Schiefer A."/>
            <person name="Pfarr K."/>
            <person name="Goesmann A."/>
            <person name="Hoerauf A."/>
            <person name="Koenig G.M."/>
        </authorList>
    </citation>
    <scope>NUCLEOTIDE SEQUENCE [LARGE SCALE GENOMIC DNA]</scope>
    <source>
        <strain evidence="1 2">B035</strain>
    </source>
</reference>
<protein>
    <submittedName>
        <fullName evidence="1">Uncharacterized protein</fullName>
    </submittedName>
</protein>
<gene>
    <name evidence="1" type="ORF">EJ065_6545</name>
</gene>
<proteinExistence type="predicted"/>
<organism evidence="1 2">
    <name type="scientific">Corallococcus coralloides</name>
    <name type="common">Myxococcus coralloides</name>
    <dbReference type="NCBI Taxonomy" id="184914"/>
    <lineage>
        <taxon>Bacteria</taxon>
        <taxon>Pseudomonadati</taxon>
        <taxon>Myxococcota</taxon>
        <taxon>Myxococcia</taxon>
        <taxon>Myxococcales</taxon>
        <taxon>Cystobacterineae</taxon>
        <taxon>Myxococcaceae</taxon>
        <taxon>Corallococcus</taxon>
    </lineage>
</organism>
<dbReference type="AlphaFoldDB" id="A0A410S1S5"/>
<name>A0A410S1S5_CORCK</name>
<evidence type="ECO:0000313" key="1">
    <source>
        <dbReference type="EMBL" id="QAT88073.1"/>
    </source>
</evidence>
<dbReference type="EMBL" id="CP034669">
    <property type="protein sequence ID" value="QAT88073.1"/>
    <property type="molecule type" value="Genomic_DNA"/>
</dbReference>
<dbReference type="RefSeq" id="WP_164933365.1">
    <property type="nucleotide sequence ID" value="NZ_CP034669.1"/>
</dbReference>
<evidence type="ECO:0000313" key="2">
    <source>
        <dbReference type="Proteomes" id="UP000288758"/>
    </source>
</evidence>
<accession>A0A410S1S5</accession>